<dbReference type="Pfam" id="PF06271">
    <property type="entry name" value="RDD"/>
    <property type="match status" value="1"/>
</dbReference>
<keyword evidence="9" id="KW-1185">Reference proteome</keyword>
<dbReference type="InterPro" id="IPR010432">
    <property type="entry name" value="RDD"/>
</dbReference>
<organism evidence="8 9">
    <name type="scientific">Cytobacillus gottheilii</name>
    <dbReference type="NCBI Taxonomy" id="859144"/>
    <lineage>
        <taxon>Bacteria</taxon>
        <taxon>Bacillati</taxon>
        <taxon>Bacillota</taxon>
        <taxon>Bacilli</taxon>
        <taxon>Bacillales</taxon>
        <taxon>Bacillaceae</taxon>
        <taxon>Cytobacillus</taxon>
    </lineage>
</organism>
<feature type="transmembrane region" description="Helical" evidence="6">
    <location>
        <begin position="12"/>
        <end position="38"/>
    </location>
</feature>
<proteinExistence type="predicted"/>
<evidence type="ECO:0000256" key="2">
    <source>
        <dbReference type="ARBA" id="ARBA00022475"/>
    </source>
</evidence>
<reference evidence="8 9" key="1">
    <citation type="submission" date="2021-03" db="EMBL/GenBank/DDBJ databases">
        <title>The first data on the complete genome of the tetrodotoxin-producing bacterium.</title>
        <authorList>
            <person name="Melnikova D.I."/>
            <person name="Nijland R."/>
            <person name="Magarlamov T.Y."/>
        </authorList>
    </citation>
    <scope>NUCLEOTIDE SEQUENCE [LARGE SCALE GENOMIC DNA]</scope>
    <source>
        <strain evidence="8 9">1839</strain>
    </source>
</reference>
<dbReference type="PANTHER" id="PTHR36115:SF9">
    <property type="entry name" value="LMO1584 PROTEIN"/>
    <property type="match status" value="1"/>
</dbReference>
<accession>A0ABX8F719</accession>
<keyword evidence="5 6" id="KW-0472">Membrane</keyword>
<gene>
    <name evidence="8" type="ORF">J1899_12630</name>
</gene>
<dbReference type="RefSeq" id="WP_214474087.1">
    <property type="nucleotide sequence ID" value="NZ_CP071709.1"/>
</dbReference>
<name>A0ABX8F719_9BACI</name>
<sequence>MNDEHDFREHAGFWIRLGAVLLDGLIIHIPIAFIFFLITGDINTDWTETWEYTLLNEAYLTIVPVLWGGYVIGKRICGIRIKRMDGKKLTLLTMILREVIGLYLLTMVTFGISMIVSAIMVGAGKQKRGLHDLIAGTYVARDNY</sequence>
<feature type="transmembrane region" description="Helical" evidence="6">
    <location>
        <begin position="58"/>
        <end position="78"/>
    </location>
</feature>
<evidence type="ECO:0000256" key="3">
    <source>
        <dbReference type="ARBA" id="ARBA00022692"/>
    </source>
</evidence>
<keyword evidence="2" id="KW-1003">Cell membrane</keyword>
<comment type="subcellular location">
    <subcellularLocation>
        <location evidence="1">Cell membrane</location>
        <topology evidence="1">Multi-pass membrane protein</topology>
    </subcellularLocation>
</comment>
<evidence type="ECO:0000256" key="4">
    <source>
        <dbReference type="ARBA" id="ARBA00022989"/>
    </source>
</evidence>
<evidence type="ECO:0000256" key="1">
    <source>
        <dbReference type="ARBA" id="ARBA00004651"/>
    </source>
</evidence>
<keyword evidence="4 6" id="KW-1133">Transmembrane helix</keyword>
<feature type="transmembrane region" description="Helical" evidence="6">
    <location>
        <begin position="99"/>
        <end position="123"/>
    </location>
</feature>
<feature type="domain" description="RDD" evidence="7">
    <location>
        <begin position="11"/>
        <end position="136"/>
    </location>
</feature>
<evidence type="ECO:0000313" key="9">
    <source>
        <dbReference type="Proteomes" id="UP000679247"/>
    </source>
</evidence>
<evidence type="ECO:0000259" key="7">
    <source>
        <dbReference type="Pfam" id="PF06271"/>
    </source>
</evidence>
<dbReference type="PANTHER" id="PTHR36115">
    <property type="entry name" value="PROLINE-RICH ANTIGEN HOMOLOG-RELATED"/>
    <property type="match status" value="1"/>
</dbReference>
<keyword evidence="3 6" id="KW-0812">Transmembrane</keyword>
<evidence type="ECO:0000256" key="6">
    <source>
        <dbReference type="SAM" id="Phobius"/>
    </source>
</evidence>
<evidence type="ECO:0000256" key="5">
    <source>
        <dbReference type="ARBA" id="ARBA00023136"/>
    </source>
</evidence>
<dbReference type="Proteomes" id="UP000679247">
    <property type="component" value="Chromosome"/>
</dbReference>
<protein>
    <submittedName>
        <fullName evidence="8">RDD family protein</fullName>
    </submittedName>
</protein>
<dbReference type="EMBL" id="CP071709">
    <property type="protein sequence ID" value="QVY59899.1"/>
    <property type="molecule type" value="Genomic_DNA"/>
</dbReference>
<evidence type="ECO:0000313" key="8">
    <source>
        <dbReference type="EMBL" id="QVY59899.1"/>
    </source>
</evidence>
<dbReference type="InterPro" id="IPR051791">
    <property type="entry name" value="Pra-immunoreactive"/>
</dbReference>